<dbReference type="PROSITE" id="PS51257">
    <property type="entry name" value="PROKAR_LIPOPROTEIN"/>
    <property type="match status" value="1"/>
</dbReference>
<dbReference type="RefSeq" id="WP_155701806.1">
    <property type="nucleotide sequence ID" value="NZ_CP034235.1"/>
</dbReference>
<evidence type="ECO:0000256" key="1">
    <source>
        <dbReference type="SAM" id="MobiDB-lite"/>
    </source>
</evidence>
<feature type="chain" id="PRO_5025422337" evidence="2">
    <location>
        <begin position="31"/>
        <end position="256"/>
    </location>
</feature>
<keyword evidence="4" id="KW-1185">Reference proteome</keyword>
<dbReference type="AlphaFoldDB" id="A0A6B8RMF8"/>
<accession>A0A6B8RMF8</accession>
<feature type="compositionally biased region" description="Basic and acidic residues" evidence="1">
    <location>
        <begin position="169"/>
        <end position="180"/>
    </location>
</feature>
<evidence type="ECO:0000256" key="2">
    <source>
        <dbReference type="SAM" id="SignalP"/>
    </source>
</evidence>
<feature type="region of interest" description="Disordered" evidence="1">
    <location>
        <begin position="35"/>
        <end position="57"/>
    </location>
</feature>
<keyword evidence="2" id="KW-0732">Signal</keyword>
<gene>
    <name evidence="3" type="ORF">EHS13_18530</name>
</gene>
<name>A0A6B8RMF8_9BACL</name>
<dbReference type="KEGG" id="ppsc:EHS13_18530"/>
<feature type="region of interest" description="Disordered" evidence="1">
    <location>
        <begin position="135"/>
        <end position="241"/>
    </location>
</feature>
<feature type="compositionally biased region" description="Polar residues" evidence="1">
    <location>
        <begin position="35"/>
        <end position="47"/>
    </location>
</feature>
<reference evidence="4" key="1">
    <citation type="submission" date="2018-11" db="EMBL/GenBank/DDBJ databases">
        <title>Complete genome sequence of Paenibacillus sp. ML311-T8.</title>
        <authorList>
            <person name="Nam Y.-D."/>
            <person name="Kang J."/>
            <person name="Chung W.-H."/>
            <person name="Park Y.S."/>
        </authorList>
    </citation>
    <scope>NUCLEOTIDE SEQUENCE [LARGE SCALE GENOMIC DNA]</scope>
    <source>
        <strain evidence="4">ML311-T8</strain>
    </source>
</reference>
<dbReference type="EMBL" id="CP034235">
    <property type="protein sequence ID" value="QGQ96733.1"/>
    <property type="molecule type" value="Genomic_DNA"/>
</dbReference>
<evidence type="ECO:0000313" key="4">
    <source>
        <dbReference type="Proteomes" id="UP000426246"/>
    </source>
</evidence>
<feature type="compositionally biased region" description="Low complexity" evidence="1">
    <location>
        <begin position="189"/>
        <end position="217"/>
    </location>
</feature>
<proteinExistence type="predicted"/>
<feature type="compositionally biased region" description="Gly residues" evidence="1">
    <location>
        <begin position="218"/>
        <end position="239"/>
    </location>
</feature>
<organism evidence="3 4">
    <name type="scientific">Paenibacillus psychroresistens</name>
    <dbReference type="NCBI Taxonomy" id="1778678"/>
    <lineage>
        <taxon>Bacteria</taxon>
        <taxon>Bacillati</taxon>
        <taxon>Bacillota</taxon>
        <taxon>Bacilli</taxon>
        <taxon>Bacillales</taxon>
        <taxon>Paenibacillaceae</taxon>
        <taxon>Paenibacillus</taxon>
    </lineage>
</organism>
<feature type="signal peptide" evidence="2">
    <location>
        <begin position="1"/>
        <end position="30"/>
    </location>
</feature>
<dbReference type="Proteomes" id="UP000426246">
    <property type="component" value="Chromosome"/>
</dbReference>
<dbReference type="OrthoDB" id="2594738at2"/>
<sequence>MKSKMYAGKLGFIAMLVVTLAVMSGCGKQAASSEPASSVQANSQEAAVNSDAPKDQVMSPKELELSMLFRGLLQMDNKGELLISKEQAVSMQPIVTKSTEDGEITADNQKQLMALLTPEQKKFIDDLNARFKQFAGNRNNPDAAGGGKRPALTDEQRAEFQKNQANLTDEERKKLQEARGNRGKGQGTGTKDQGAGTDAQGDQVQGDQVQGDQVQGDQGQGQGDGQGNGGFGGGFGGFGDNVEQQLMDLLDTKINN</sequence>
<feature type="compositionally biased region" description="Basic and acidic residues" evidence="1">
    <location>
        <begin position="151"/>
        <end position="160"/>
    </location>
</feature>
<evidence type="ECO:0000313" key="3">
    <source>
        <dbReference type="EMBL" id="QGQ96733.1"/>
    </source>
</evidence>
<protein>
    <submittedName>
        <fullName evidence="3">Uncharacterized protein</fullName>
    </submittedName>
</protein>